<dbReference type="RefSeq" id="WP_188679385.1">
    <property type="nucleotide sequence ID" value="NZ_BMNY01000001.1"/>
</dbReference>
<reference evidence="2" key="1">
    <citation type="journal article" date="2014" name="Int. J. Syst. Evol. Microbiol.">
        <title>Complete genome sequence of Corynebacterium casei LMG S-19264T (=DSM 44701T), isolated from a smear-ripened cheese.</title>
        <authorList>
            <consortium name="US DOE Joint Genome Institute (JGI-PGF)"/>
            <person name="Walter F."/>
            <person name="Albersmeier A."/>
            <person name="Kalinowski J."/>
            <person name="Ruckert C."/>
        </authorList>
    </citation>
    <scope>NUCLEOTIDE SEQUENCE</scope>
    <source>
        <strain evidence="2">JCM 13583</strain>
    </source>
</reference>
<dbReference type="Pfam" id="PF05317">
    <property type="entry name" value="Thermopsin"/>
    <property type="match status" value="1"/>
</dbReference>
<proteinExistence type="predicted"/>
<keyword evidence="3" id="KW-1185">Reference proteome</keyword>
<evidence type="ECO:0000256" key="1">
    <source>
        <dbReference type="SAM" id="Phobius"/>
    </source>
</evidence>
<organism evidence="2 3">
    <name type="scientific">Thermogymnomonas acidicola</name>
    <dbReference type="NCBI Taxonomy" id="399579"/>
    <lineage>
        <taxon>Archaea</taxon>
        <taxon>Methanobacteriati</taxon>
        <taxon>Thermoplasmatota</taxon>
        <taxon>Thermoplasmata</taxon>
        <taxon>Thermoplasmatales</taxon>
        <taxon>Thermogymnomonas</taxon>
    </lineage>
</organism>
<dbReference type="InterPro" id="IPR007981">
    <property type="entry name" value="Peptidase_A5"/>
</dbReference>
<dbReference type="Proteomes" id="UP000632195">
    <property type="component" value="Unassembled WGS sequence"/>
</dbReference>
<gene>
    <name evidence="2" type="ORF">GCM10007108_00950</name>
</gene>
<dbReference type="EMBL" id="BMNY01000001">
    <property type="protein sequence ID" value="GGM66571.1"/>
    <property type="molecule type" value="Genomic_DNA"/>
</dbReference>
<protein>
    <submittedName>
        <fullName evidence="2">Uncharacterized protein</fullName>
    </submittedName>
</protein>
<accession>A0AA37BPM8</accession>
<dbReference type="InterPro" id="IPR011050">
    <property type="entry name" value="Pectin_lyase_fold/virulence"/>
</dbReference>
<feature type="transmembrane region" description="Helical" evidence="1">
    <location>
        <begin position="974"/>
        <end position="995"/>
    </location>
</feature>
<name>A0AA37BPM8_9ARCH</name>
<dbReference type="SUPFAM" id="SSF51126">
    <property type="entry name" value="Pectin lyase-like"/>
    <property type="match status" value="1"/>
</dbReference>
<evidence type="ECO:0000313" key="3">
    <source>
        <dbReference type="Proteomes" id="UP000632195"/>
    </source>
</evidence>
<evidence type="ECO:0000313" key="2">
    <source>
        <dbReference type="EMBL" id="GGM66571.1"/>
    </source>
</evidence>
<reference evidence="2" key="2">
    <citation type="submission" date="2022-09" db="EMBL/GenBank/DDBJ databases">
        <authorList>
            <person name="Sun Q."/>
            <person name="Ohkuma M."/>
        </authorList>
    </citation>
    <scope>NUCLEOTIDE SEQUENCE</scope>
    <source>
        <strain evidence="2">JCM 13583</strain>
    </source>
</reference>
<comment type="caution">
    <text evidence="2">The sequence shown here is derived from an EMBL/GenBank/DDBJ whole genome shotgun (WGS) entry which is preliminary data.</text>
</comment>
<keyword evidence="1" id="KW-1133">Transmembrane helix</keyword>
<keyword evidence="1" id="KW-0812">Transmembrane</keyword>
<sequence>MQAPPSVAANSLLAKLEKSGVNPKYVYLPNLNHDEKMVNGVVTPLYKAAPAPMGIGDIGVMMENGHLVAYNLTTPSIAGSASFSSLYTVNMPSSSTTGLTVQLNAVIKNVTLFNVTGYSYWTQNVIFYNARIHEMQFVLNIWNFSTPTFAFPPNGILSGRGQVYSDEVYITIGPTITIAPPFSVELYLNSTVIDNESTVFFNYTVTHNGVSMSGSYDEVMFNSTGGMGVMPPMPTPAPYYLISGNTITPTGFLLYDAEIMIGGPGGGSTTTAYQLNGTMNLYYMNTTTMSYQSVPSAYDFGTDTGETSEGVNVYWHGTTAYLGVGPSLLYGMWGLNDASLHTFSGQITPPNTFMFVNTGSTFNETSAAYVPLTVNGDYRFTVPSTEITGQLLLSDYTPVNFTVQSMTTQSVQFSTQLTMNMSAGIYTPLIAMTNSQLKYISISGNGTLSNPYVLFNNPMYMVGTTPYTVIDPIFGESNDYLFPVFPGVFLWGTTDYVDMNMMPVMLLNYSLVNVPITTQMNYQFFMASNFTLYDSMANGLFLDSFVPFSIYGENVTHALFDSNYIYTSGVLFYNPDPYASGGLYLLNSTDNVIWHNVFLPFSGLVGLWLLSSGNLIYNNGFLSYFTAINPAPYMNTWNVTLEPASAVMVFNGYTLTGNIDGYGLQGGNWWWNYNGTVPYNDNGLIAIGGDYYPTNAMLELSTLNAFPGQLIQFTEWTNISMNAPQARFLNAIVLFNGVPLTTALVTVHGNEAMGYITMPNDQPGTTFNVSVILEYGPQMYALPTFILHLTLVPGNGALITSMNGSDSVEISTLLGQVNATLSELNARIIGLSEQENGTYVLLQTDFGIMKADYTALQARISGIEGNIATIQTALGNTTATLSQLSASIQSINGQVVTLQTALGQVQTGLASLNTQITAVSNNEVLIKTSIGTMMGQISSINGQLAEIHTQYGNITAELNQISGYHAPAGSIVPLGYLVIGLIAVVAVGVGASLAVRVRKR</sequence>
<keyword evidence="1" id="KW-0472">Membrane</keyword>
<dbReference type="Gene3D" id="1.10.287.1490">
    <property type="match status" value="1"/>
</dbReference>
<dbReference type="AlphaFoldDB" id="A0AA37BPM8"/>